<dbReference type="Proteomes" id="UP001165678">
    <property type="component" value="Unassembled WGS sequence"/>
</dbReference>
<protein>
    <submittedName>
        <fullName evidence="3">Uncharacterized protein</fullName>
    </submittedName>
</protein>
<evidence type="ECO:0000313" key="4">
    <source>
        <dbReference type="Proteomes" id="UP001165678"/>
    </source>
</evidence>
<gene>
    <name evidence="3" type="ORF">OQ287_07885</name>
</gene>
<dbReference type="AlphaFoldDB" id="A0AA41ZG60"/>
<feature type="region of interest" description="Disordered" evidence="1">
    <location>
        <begin position="92"/>
        <end position="124"/>
    </location>
</feature>
<keyword evidence="2" id="KW-0812">Transmembrane</keyword>
<dbReference type="RefSeq" id="WP_250935060.1">
    <property type="nucleotide sequence ID" value="NZ_JAMLJK010000001.1"/>
</dbReference>
<evidence type="ECO:0000313" key="3">
    <source>
        <dbReference type="EMBL" id="MCX2524157.1"/>
    </source>
</evidence>
<feature type="compositionally biased region" description="Basic and acidic residues" evidence="1">
    <location>
        <begin position="92"/>
        <end position="116"/>
    </location>
</feature>
<feature type="transmembrane region" description="Helical" evidence="2">
    <location>
        <begin position="21"/>
        <end position="38"/>
    </location>
</feature>
<keyword evidence="2" id="KW-0472">Membrane</keyword>
<sequence length="124" mass="13923">MRNFFFPYRPLSRRVISTLHGLVQLAILGSGGYWLWLGGLHQELIRWGTGVGTMVAAMAVMRLLAELWMLPHYLKAQVIAMSARAPIITRANDARTGRPPDVRDIHEEEGVSEARKASRKKASK</sequence>
<proteinExistence type="predicted"/>
<feature type="transmembrane region" description="Helical" evidence="2">
    <location>
        <begin position="44"/>
        <end position="65"/>
    </location>
</feature>
<comment type="caution">
    <text evidence="3">The sequence shown here is derived from an EMBL/GenBank/DDBJ whole genome shotgun (WGS) entry which is preliminary data.</text>
</comment>
<evidence type="ECO:0000256" key="2">
    <source>
        <dbReference type="SAM" id="Phobius"/>
    </source>
</evidence>
<evidence type="ECO:0000256" key="1">
    <source>
        <dbReference type="SAM" id="MobiDB-lite"/>
    </source>
</evidence>
<keyword evidence="2" id="KW-1133">Transmembrane helix</keyword>
<accession>A0AA41ZG60</accession>
<keyword evidence="4" id="KW-1185">Reference proteome</keyword>
<reference evidence="3" key="1">
    <citation type="submission" date="2022-11" db="EMBL/GenBank/DDBJ databases">
        <title>Larsenimonas rhizosphaerae sp. nov., isolated from a tidal mudflat.</title>
        <authorList>
            <person name="Lee S.D."/>
            <person name="Kim I.S."/>
        </authorList>
    </citation>
    <scope>NUCLEOTIDE SEQUENCE</scope>
    <source>
        <strain evidence="3">GH2-1</strain>
    </source>
</reference>
<organism evidence="3 4">
    <name type="scientific">Larsenimonas rhizosphaerae</name>
    <dbReference type="NCBI Taxonomy" id="2944682"/>
    <lineage>
        <taxon>Bacteria</taxon>
        <taxon>Pseudomonadati</taxon>
        <taxon>Pseudomonadota</taxon>
        <taxon>Gammaproteobacteria</taxon>
        <taxon>Oceanospirillales</taxon>
        <taxon>Halomonadaceae</taxon>
        <taxon>Larsenimonas</taxon>
    </lineage>
</organism>
<name>A0AA41ZG60_9GAMM</name>
<dbReference type="EMBL" id="JAPIVE010000002">
    <property type="protein sequence ID" value="MCX2524157.1"/>
    <property type="molecule type" value="Genomic_DNA"/>
</dbReference>